<evidence type="ECO:0000313" key="2">
    <source>
        <dbReference type="Proteomes" id="UP000017118"/>
    </source>
</evidence>
<organism evidence="1 2">
    <name type="scientific">Clostridium saccharobutylicum DSM 13864</name>
    <dbReference type="NCBI Taxonomy" id="1345695"/>
    <lineage>
        <taxon>Bacteria</taxon>
        <taxon>Bacillati</taxon>
        <taxon>Bacillota</taxon>
        <taxon>Clostridia</taxon>
        <taxon>Eubacteriales</taxon>
        <taxon>Clostridiaceae</taxon>
        <taxon>Clostridium</taxon>
    </lineage>
</organism>
<dbReference type="AlphaFoldDB" id="U5MTI2"/>
<evidence type="ECO:0000313" key="1">
    <source>
        <dbReference type="EMBL" id="AGX42951.1"/>
    </source>
</evidence>
<dbReference type="HOGENOM" id="CLU_3307512_0_0_9"/>
<protein>
    <submittedName>
        <fullName evidence="1">Uncharacterized protein</fullName>
    </submittedName>
</protein>
<accession>U5MTI2</accession>
<reference evidence="1 2" key="1">
    <citation type="journal article" date="2013" name="Genome Announc.">
        <title>Complete Genome Sequence of the Solvent Producer Clostridium saccharobutylicum NCP262 (DSM 13864).</title>
        <authorList>
            <person name="Poehlein A."/>
            <person name="Hartwich K."/>
            <person name="Krabben P."/>
            <person name="Ehrenreich A."/>
            <person name="Liebl W."/>
            <person name="Durre P."/>
            <person name="Gottschalk G."/>
            <person name="Daniel R."/>
        </authorList>
    </citation>
    <scope>NUCLEOTIDE SEQUENCE [LARGE SCALE GENOMIC DNA]</scope>
    <source>
        <strain evidence="1">DSM 13864</strain>
    </source>
</reference>
<sequence length="39" mass="4395">MKILRQTIKSILIILIIFALMINTQSKAFPNPNSKAPIN</sequence>
<gene>
    <name evidence="1" type="ORF">CLSA_c19670</name>
</gene>
<keyword evidence="2" id="KW-1185">Reference proteome</keyword>
<dbReference type="KEGG" id="csb:CLSA_c19670"/>
<name>U5MTI2_CLOSA</name>
<proteinExistence type="predicted"/>
<dbReference type="EMBL" id="CP006721">
    <property type="protein sequence ID" value="AGX42951.1"/>
    <property type="molecule type" value="Genomic_DNA"/>
</dbReference>
<dbReference type="Proteomes" id="UP000017118">
    <property type="component" value="Chromosome"/>
</dbReference>
<dbReference type="PATRIC" id="fig|1345695.10.peg.2456"/>